<proteinExistence type="inferred from homology"/>
<organism evidence="7 8">
    <name type="scientific">Fusibacter tunisiensis</name>
    <dbReference type="NCBI Taxonomy" id="1008308"/>
    <lineage>
        <taxon>Bacteria</taxon>
        <taxon>Bacillati</taxon>
        <taxon>Bacillota</taxon>
        <taxon>Clostridia</taxon>
        <taxon>Eubacteriales</taxon>
        <taxon>Eubacteriales Family XII. Incertae Sedis</taxon>
        <taxon>Fusibacter</taxon>
    </lineage>
</organism>
<reference evidence="7 8" key="1">
    <citation type="submission" date="2021-01" db="EMBL/GenBank/DDBJ databases">
        <title>Genomic Encyclopedia of Type Strains, Phase IV (KMG-IV): sequencing the most valuable type-strain genomes for metagenomic binning, comparative biology and taxonomic classification.</title>
        <authorList>
            <person name="Goeker M."/>
        </authorList>
    </citation>
    <scope>NUCLEOTIDE SEQUENCE [LARGE SCALE GENOMIC DNA]</scope>
    <source>
        <strain evidence="7 8">DSM 24436</strain>
    </source>
</reference>
<evidence type="ECO:0000313" key="8">
    <source>
        <dbReference type="Proteomes" id="UP000767854"/>
    </source>
</evidence>
<keyword evidence="3" id="KW-0285">Flavoprotein</keyword>
<dbReference type="Proteomes" id="UP000767854">
    <property type="component" value="Unassembled WGS sequence"/>
</dbReference>
<comment type="caution">
    <text evidence="7">The sequence shown here is derived from an EMBL/GenBank/DDBJ whole genome shotgun (WGS) entry which is preliminary data.</text>
</comment>
<feature type="domain" description="Putative nitroreductase TM1586" evidence="6">
    <location>
        <begin position="7"/>
        <end position="264"/>
    </location>
</feature>
<evidence type="ECO:0000256" key="1">
    <source>
        <dbReference type="ARBA" id="ARBA00001917"/>
    </source>
</evidence>
<dbReference type="PANTHER" id="PTHR43673:SF2">
    <property type="entry name" value="NITROREDUCTASE"/>
    <property type="match status" value="1"/>
</dbReference>
<protein>
    <submittedName>
        <fullName evidence="7">Nitroreductase</fullName>
    </submittedName>
</protein>
<sequence length="299" mass="33394">MLSFKLAEKRHSIRSYKTKALSGSDLSVLKQLIEEAPVFSNDSGLKMVLVQNGSELAPKLSGYAGYFGNMIEAPQYIVLTCTQGKLCRKTAGYIGEWLVLNALKHELGACWIEVLDSVNVKRILELNTDDEAVAMIAFGYPKKEHQMSSIYANMGQNSLSSLTDMGYPNITADFSQAPTRDRKTIMAFVYLNEWGVTPELENLEKLGLHEALFYMRLAPSYGNRQPWMFLIRNSGIDLIVETSDKISGTIQCLDAGIAMFYLEVGLKDSGFRGSWNLDEGLRDDSIPEGYAFAGRYVFE</sequence>
<comment type="similarity">
    <text evidence="2">Belongs to the nitroreductase family.</text>
</comment>
<dbReference type="Gene3D" id="3.40.109.30">
    <property type="entry name" value="putative nitroreductase (tm1586), domain 2"/>
    <property type="match status" value="1"/>
</dbReference>
<dbReference type="EMBL" id="JAFBDT010000014">
    <property type="protein sequence ID" value="MBM7562208.1"/>
    <property type="molecule type" value="Genomic_DNA"/>
</dbReference>
<dbReference type="Gene3D" id="3.40.109.10">
    <property type="entry name" value="NADH Oxidase"/>
    <property type="match status" value="1"/>
</dbReference>
<comment type="cofactor">
    <cofactor evidence="1">
        <name>FMN</name>
        <dbReference type="ChEBI" id="CHEBI:58210"/>
    </cofactor>
</comment>
<evidence type="ECO:0000313" key="7">
    <source>
        <dbReference type="EMBL" id="MBM7562208.1"/>
    </source>
</evidence>
<dbReference type="RefSeq" id="WP_204664399.1">
    <property type="nucleotide sequence ID" value="NZ_JAFBDT010000014.1"/>
</dbReference>
<dbReference type="PANTHER" id="PTHR43673">
    <property type="entry name" value="NAD(P)H NITROREDUCTASE YDGI-RELATED"/>
    <property type="match status" value="1"/>
</dbReference>
<dbReference type="SUPFAM" id="SSF55469">
    <property type="entry name" value="FMN-dependent nitroreductase-like"/>
    <property type="match status" value="1"/>
</dbReference>
<evidence type="ECO:0000259" key="6">
    <source>
        <dbReference type="Pfam" id="PF14512"/>
    </source>
</evidence>
<evidence type="ECO:0000256" key="3">
    <source>
        <dbReference type="ARBA" id="ARBA00022630"/>
    </source>
</evidence>
<evidence type="ECO:0000256" key="5">
    <source>
        <dbReference type="ARBA" id="ARBA00023002"/>
    </source>
</evidence>
<keyword evidence="5" id="KW-0560">Oxidoreductase</keyword>
<dbReference type="CDD" id="cd02062">
    <property type="entry name" value="Nitro_FMN_reductase"/>
    <property type="match status" value="1"/>
</dbReference>
<name>A0ABS2MS11_9FIRM</name>
<dbReference type="InterPro" id="IPR029478">
    <property type="entry name" value="TM1586_NiRdase"/>
</dbReference>
<gene>
    <name evidence="7" type="ORF">JOC49_001751</name>
</gene>
<evidence type="ECO:0000256" key="2">
    <source>
        <dbReference type="ARBA" id="ARBA00007118"/>
    </source>
</evidence>
<dbReference type="Pfam" id="PF14512">
    <property type="entry name" value="TM1586_NiRdase"/>
    <property type="match status" value="1"/>
</dbReference>
<evidence type="ECO:0000256" key="4">
    <source>
        <dbReference type="ARBA" id="ARBA00022643"/>
    </source>
</evidence>
<keyword evidence="8" id="KW-1185">Reference proteome</keyword>
<accession>A0ABS2MS11</accession>
<dbReference type="InterPro" id="IPR000415">
    <property type="entry name" value="Nitroreductase-like"/>
</dbReference>
<keyword evidence="4" id="KW-0288">FMN</keyword>